<comment type="caution">
    <text evidence="2">The sequence shown here is derived from an EMBL/GenBank/DDBJ whole genome shotgun (WGS) entry which is preliminary data.</text>
</comment>
<keyword evidence="3" id="KW-1185">Reference proteome</keyword>
<reference evidence="2 3" key="1">
    <citation type="submission" date="2021-07" db="EMBL/GenBank/DDBJ databases">
        <authorList>
            <person name="Palmer J.M."/>
        </authorList>
    </citation>
    <scope>NUCLEOTIDE SEQUENCE [LARGE SCALE GENOMIC DNA]</scope>
    <source>
        <strain evidence="2 3">AT_MEX2019</strain>
        <tissue evidence="2">Muscle</tissue>
    </source>
</reference>
<protein>
    <submittedName>
        <fullName evidence="2">Uncharacterized protein</fullName>
    </submittedName>
</protein>
<feature type="compositionally biased region" description="Acidic residues" evidence="1">
    <location>
        <begin position="1"/>
        <end position="13"/>
    </location>
</feature>
<dbReference type="EMBL" id="JAHUTI010071144">
    <property type="protein sequence ID" value="MED6255476.1"/>
    <property type="molecule type" value="Genomic_DNA"/>
</dbReference>
<feature type="compositionally biased region" description="Basic and acidic residues" evidence="1">
    <location>
        <begin position="76"/>
        <end position="85"/>
    </location>
</feature>
<dbReference type="Proteomes" id="UP001345963">
    <property type="component" value="Unassembled WGS sequence"/>
</dbReference>
<evidence type="ECO:0000313" key="3">
    <source>
        <dbReference type="Proteomes" id="UP001345963"/>
    </source>
</evidence>
<accession>A0ABU7BYB8</accession>
<gene>
    <name evidence="2" type="ORF">ATANTOWER_010366</name>
</gene>
<sequence length="103" mass="11495">RVAEIVEDEDLSNTEDPVQSTQQKHAEKSEQHNNNQHQQEPSRKQVKASEQKQESAAQILEAELKPMCSKSGSSHSEGKIRKEQESLQDASSVQSGQNQQVTV</sequence>
<evidence type="ECO:0000256" key="1">
    <source>
        <dbReference type="SAM" id="MobiDB-lite"/>
    </source>
</evidence>
<feature type="compositionally biased region" description="Polar residues" evidence="1">
    <location>
        <begin position="14"/>
        <end position="23"/>
    </location>
</feature>
<feature type="region of interest" description="Disordered" evidence="1">
    <location>
        <begin position="1"/>
        <end position="103"/>
    </location>
</feature>
<evidence type="ECO:0000313" key="2">
    <source>
        <dbReference type="EMBL" id="MED6255476.1"/>
    </source>
</evidence>
<organism evidence="2 3">
    <name type="scientific">Ataeniobius toweri</name>
    <dbReference type="NCBI Taxonomy" id="208326"/>
    <lineage>
        <taxon>Eukaryota</taxon>
        <taxon>Metazoa</taxon>
        <taxon>Chordata</taxon>
        <taxon>Craniata</taxon>
        <taxon>Vertebrata</taxon>
        <taxon>Euteleostomi</taxon>
        <taxon>Actinopterygii</taxon>
        <taxon>Neopterygii</taxon>
        <taxon>Teleostei</taxon>
        <taxon>Neoteleostei</taxon>
        <taxon>Acanthomorphata</taxon>
        <taxon>Ovalentaria</taxon>
        <taxon>Atherinomorphae</taxon>
        <taxon>Cyprinodontiformes</taxon>
        <taxon>Goodeidae</taxon>
        <taxon>Ataeniobius</taxon>
    </lineage>
</organism>
<feature type="compositionally biased region" description="Polar residues" evidence="1">
    <location>
        <begin position="87"/>
        <end position="103"/>
    </location>
</feature>
<feature type="compositionally biased region" description="Basic and acidic residues" evidence="1">
    <location>
        <begin position="40"/>
        <end position="53"/>
    </location>
</feature>
<proteinExistence type="predicted"/>
<feature type="non-terminal residue" evidence="2">
    <location>
        <position position="1"/>
    </location>
</feature>
<name>A0ABU7BYB8_9TELE</name>